<dbReference type="Gene3D" id="3.30.450.20">
    <property type="entry name" value="PAS domain"/>
    <property type="match status" value="4"/>
</dbReference>
<keyword evidence="5" id="KW-0418">Kinase</keyword>
<feature type="domain" description="PAC" evidence="8">
    <location>
        <begin position="451"/>
        <end position="503"/>
    </location>
</feature>
<dbReference type="Pfam" id="PF02518">
    <property type="entry name" value="HATPase_c"/>
    <property type="match status" value="1"/>
</dbReference>
<sequence>MMLETLSRTISIEEAPIAIATLDTNLCFINCSRVWEEAFTASNKDIVGKSFFDIIPNSPQKFRKVLENSFSLKDNIIEEQRHILPDGSSQWYKWNIKPWKQSEDEIGGLIIIHTNITKEKHVKELLIAAENVAKMGGWDLDMITNTIHWSHITKEIHEVPLDYVPSLETGINFYKEGEHRENITKLIHNAVTHGKTWDTELQIVTAKGKELWVRAKGMPEFIDGKCVRLYGIFQDIDKEKKAEIKNAQIKERLDLATEVANIGIWEYNVLNDKLEWNEQMFPLFGVKREEFKYNFESWKATVHPEDLERCLKEFDLALSGIQDFKTQFRIIHPDGSVKHIKANAGLFKDNDGKIIKMVGTNWDITQLVNTQLKLDKSEESFKGSFKSSAVGMALVAKDGSWIDVNDSLCTSLGYSRNELLKLTFQDITHPEDLNDDLEHLQVLLEGRGNSYHLEKRYFHKKGHIIYVVLTVTAVKDIEGNLSHFISQVMDISAKIEAQKKSEEFLELTKNQNNSLLNFAHIVSHNLRSHSSNLSMLSNYLVDEEGESERKEIEAMIIDASESLDETVMHLNEVVQITTEAKEQLQDVNLKTIVKNVEKNISAHLQQKNVECDISIDPSIQVKGIHAYLDSILLNLFTNSIKYSSPNRIPRISIEANKVGKTIILNFKDNGLGINLERHGEKLFGMYKTFHQHEDAKGIGLFITKNQIEAMNGKIEVESAVDQGTLFKITFVAA</sequence>
<evidence type="ECO:0000259" key="7">
    <source>
        <dbReference type="PROSITE" id="PS50112"/>
    </source>
</evidence>
<keyword evidence="3" id="KW-0597">Phosphoprotein</keyword>
<dbReference type="InterPro" id="IPR035965">
    <property type="entry name" value="PAS-like_dom_sf"/>
</dbReference>
<name>A0ABR7QHH0_9FLAO</name>
<evidence type="ECO:0000256" key="3">
    <source>
        <dbReference type="ARBA" id="ARBA00022553"/>
    </source>
</evidence>
<dbReference type="InterPro" id="IPR000014">
    <property type="entry name" value="PAS"/>
</dbReference>
<evidence type="ECO:0000259" key="6">
    <source>
        <dbReference type="PROSITE" id="PS50109"/>
    </source>
</evidence>
<accession>A0ABR7QHH0</accession>
<keyword evidence="10" id="KW-1185">Reference proteome</keyword>
<dbReference type="InterPro" id="IPR013655">
    <property type="entry name" value="PAS_fold_3"/>
</dbReference>
<dbReference type="Proteomes" id="UP000618952">
    <property type="component" value="Unassembled WGS sequence"/>
</dbReference>
<dbReference type="PROSITE" id="PS50109">
    <property type="entry name" value="HIS_KIN"/>
    <property type="match status" value="1"/>
</dbReference>
<dbReference type="SUPFAM" id="SSF55874">
    <property type="entry name" value="ATPase domain of HSP90 chaperone/DNA topoisomerase II/histidine kinase"/>
    <property type="match status" value="1"/>
</dbReference>
<keyword evidence="4" id="KW-0808">Transferase</keyword>
<evidence type="ECO:0000256" key="4">
    <source>
        <dbReference type="ARBA" id="ARBA00022679"/>
    </source>
</evidence>
<dbReference type="InterPro" id="IPR005467">
    <property type="entry name" value="His_kinase_dom"/>
</dbReference>
<reference evidence="9 10" key="1">
    <citation type="submission" date="2020-08" db="EMBL/GenBank/DDBJ databases">
        <title>Arenibacter gaetbuli sp. nov., isolated from a sand dune.</title>
        <authorList>
            <person name="Park S."/>
            <person name="Yoon J.-H."/>
        </authorList>
    </citation>
    <scope>NUCLEOTIDE SEQUENCE [LARGE SCALE GENOMIC DNA]</scope>
    <source>
        <strain evidence="9 10">BSSL-BM3</strain>
    </source>
</reference>
<dbReference type="CDD" id="cd00130">
    <property type="entry name" value="PAS"/>
    <property type="match status" value="3"/>
</dbReference>
<dbReference type="PROSITE" id="PS50112">
    <property type="entry name" value="PAS"/>
    <property type="match status" value="1"/>
</dbReference>
<dbReference type="SMART" id="SM00091">
    <property type="entry name" value="PAS"/>
    <property type="match status" value="3"/>
</dbReference>
<dbReference type="EMBL" id="JACLHY010000001">
    <property type="protein sequence ID" value="MBC8766633.1"/>
    <property type="molecule type" value="Genomic_DNA"/>
</dbReference>
<dbReference type="InterPro" id="IPR013656">
    <property type="entry name" value="PAS_4"/>
</dbReference>
<dbReference type="InterPro" id="IPR052162">
    <property type="entry name" value="Sensor_kinase/Photoreceptor"/>
</dbReference>
<evidence type="ECO:0000313" key="9">
    <source>
        <dbReference type="EMBL" id="MBC8766633.1"/>
    </source>
</evidence>
<evidence type="ECO:0000256" key="5">
    <source>
        <dbReference type="ARBA" id="ARBA00022777"/>
    </source>
</evidence>
<dbReference type="PRINTS" id="PR00344">
    <property type="entry name" value="BCTRLSENSOR"/>
</dbReference>
<dbReference type="Pfam" id="PF13426">
    <property type="entry name" value="PAS_9"/>
    <property type="match status" value="1"/>
</dbReference>
<evidence type="ECO:0000259" key="8">
    <source>
        <dbReference type="PROSITE" id="PS50113"/>
    </source>
</evidence>
<feature type="domain" description="PAC" evidence="8">
    <location>
        <begin position="324"/>
        <end position="376"/>
    </location>
</feature>
<evidence type="ECO:0000256" key="1">
    <source>
        <dbReference type="ARBA" id="ARBA00000085"/>
    </source>
</evidence>
<dbReference type="InterPro" id="IPR000700">
    <property type="entry name" value="PAS-assoc_C"/>
</dbReference>
<dbReference type="InterPro" id="IPR004358">
    <property type="entry name" value="Sig_transdc_His_kin-like_C"/>
</dbReference>
<organism evidence="9 10">
    <name type="scientific">Arenibacter arenosicollis</name>
    <dbReference type="NCBI Taxonomy" id="2762274"/>
    <lineage>
        <taxon>Bacteria</taxon>
        <taxon>Pseudomonadati</taxon>
        <taxon>Bacteroidota</taxon>
        <taxon>Flavobacteriia</taxon>
        <taxon>Flavobacteriales</taxon>
        <taxon>Flavobacteriaceae</taxon>
        <taxon>Arenibacter</taxon>
    </lineage>
</organism>
<evidence type="ECO:0000256" key="2">
    <source>
        <dbReference type="ARBA" id="ARBA00012438"/>
    </source>
</evidence>
<dbReference type="InterPro" id="IPR003594">
    <property type="entry name" value="HATPase_dom"/>
</dbReference>
<dbReference type="Gene3D" id="3.30.565.10">
    <property type="entry name" value="Histidine kinase-like ATPase, C-terminal domain"/>
    <property type="match status" value="1"/>
</dbReference>
<dbReference type="InterPro" id="IPR036890">
    <property type="entry name" value="HATPase_C_sf"/>
</dbReference>
<dbReference type="EC" id="2.7.13.3" evidence="2"/>
<evidence type="ECO:0000313" key="10">
    <source>
        <dbReference type="Proteomes" id="UP000618952"/>
    </source>
</evidence>
<dbReference type="RefSeq" id="WP_187581308.1">
    <property type="nucleotide sequence ID" value="NZ_JACLHY010000001.1"/>
</dbReference>
<dbReference type="Pfam" id="PF08447">
    <property type="entry name" value="PAS_3"/>
    <property type="match status" value="2"/>
</dbReference>
<dbReference type="SMART" id="SM00086">
    <property type="entry name" value="PAC"/>
    <property type="match status" value="4"/>
</dbReference>
<dbReference type="SUPFAM" id="SSF55785">
    <property type="entry name" value="PYP-like sensor domain (PAS domain)"/>
    <property type="match status" value="4"/>
</dbReference>
<proteinExistence type="predicted"/>
<dbReference type="Gene3D" id="2.10.70.100">
    <property type="match status" value="1"/>
</dbReference>
<protein>
    <recommendedName>
        <fullName evidence="2">histidine kinase</fullName>
        <ecNumber evidence="2">2.7.13.3</ecNumber>
    </recommendedName>
</protein>
<dbReference type="PROSITE" id="PS50113">
    <property type="entry name" value="PAC"/>
    <property type="match status" value="2"/>
</dbReference>
<dbReference type="PANTHER" id="PTHR43304:SF1">
    <property type="entry name" value="PAC DOMAIN-CONTAINING PROTEIN"/>
    <property type="match status" value="1"/>
</dbReference>
<feature type="domain" description="PAS" evidence="7">
    <location>
        <begin position="377"/>
        <end position="447"/>
    </location>
</feature>
<comment type="catalytic activity">
    <reaction evidence="1">
        <text>ATP + protein L-histidine = ADP + protein N-phospho-L-histidine.</text>
        <dbReference type="EC" id="2.7.13.3"/>
    </reaction>
</comment>
<dbReference type="PANTHER" id="PTHR43304">
    <property type="entry name" value="PHYTOCHROME-LIKE PROTEIN CPH1"/>
    <property type="match status" value="1"/>
</dbReference>
<comment type="caution">
    <text evidence="9">The sequence shown here is derived from an EMBL/GenBank/DDBJ whole genome shotgun (WGS) entry which is preliminary data.</text>
</comment>
<dbReference type="NCBIfam" id="TIGR00229">
    <property type="entry name" value="sensory_box"/>
    <property type="match status" value="3"/>
</dbReference>
<feature type="domain" description="Histidine kinase" evidence="6">
    <location>
        <begin position="521"/>
        <end position="733"/>
    </location>
</feature>
<gene>
    <name evidence="9" type="ORF">H4O18_01380</name>
</gene>
<dbReference type="SMART" id="SM00387">
    <property type="entry name" value="HATPase_c"/>
    <property type="match status" value="1"/>
</dbReference>
<dbReference type="InterPro" id="IPR001610">
    <property type="entry name" value="PAC"/>
</dbReference>
<dbReference type="Pfam" id="PF08448">
    <property type="entry name" value="PAS_4"/>
    <property type="match status" value="1"/>
</dbReference>